<protein>
    <submittedName>
        <fullName evidence="1">(northern house mosquito) hypothetical protein</fullName>
    </submittedName>
</protein>
<proteinExistence type="predicted"/>
<organism evidence="1">
    <name type="scientific">Culex pipiens</name>
    <name type="common">House mosquito</name>
    <dbReference type="NCBI Taxonomy" id="7175"/>
    <lineage>
        <taxon>Eukaryota</taxon>
        <taxon>Metazoa</taxon>
        <taxon>Ecdysozoa</taxon>
        <taxon>Arthropoda</taxon>
        <taxon>Hexapoda</taxon>
        <taxon>Insecta</taxon>
        <taxon>Pterygota</taxon>
        <taxon>Neoptera</taxon>
        <taxon>Endopterygota</taxon>
        <taxon>Diptera</taxon>
        <taxon>Nematocera</taxon>
        <taxon>Culicoidea</taxon>
        <taxon>Culicidae</taxon>
        <taxon>Culicinae</taxon>
        <taxon>Culicini</taxon>
        <taxon>Culex</taxon>
        <taxon>Culex</taxon>
    </lineage>
</organism>
<dbReference type="AlphaFoldDB" id="A0A8D8CPQ4"/>
<dbReference type="EMBL" id="HBUE01133085">
    <property type="protein sequence ID" value="CAG6497462.1"/>
    <property type="molecule type" value="Transcribed_RNA"/>
</dbReference>
<sequence length="162" mass="18092">MSGPTANNTVCNDSRVTFAETKEFTFTWTIPDFNAWFSQMGSWALSPRCPSPGSGNTTQWVMKFCRESKDGKAFCSLFLQLEACPEPTLNAKYELTMMDAKQVILKSMSGDTVIPHIRNGLQNGQCSKNHKKTVIELNDSHLPSFESFSCDLLNTVSNNCNF</sequence>
<reference evidence="1" key="1">
    <citation type="submission" date="2021-05" db="EMBL/GenBank/DDBJ databases">
        <authorList>
            <person name="Alioto T."/>
            <person name="Alioto T."/>
            <person name="Gomez Garrido J."/>
        </authorList>
    </citation>
    <scope>NUCLEOTIDE SEQUENCE</scope>
</reference>
<evidence type="ECO:0000313" key="1">
    <source>
        <dbReference type="EMBL" id="CAG6497462.1"/>
    </source>
</evidence>
<dbReference type="InterPro" id="IPR008974">
    <property type="entry name" value="TRAF-like"/>
</dbReference>
<name>A0A8D8CPQ4_CULPI</name>
<dbReference type="SUPFAM" id="SSF49599">
    <property type="entry name" value="TRAF domain-like"/>
    <property type="match status" value="1"/>
</dbReference>
<accession>A0A8D8CPQ4</accession>
<dbReference type="Gene3D" id="2.60.210.10">
    <property type="entry name" value="Apoptosis, Tumor Necrosis Factor Receptor Associated Protein 2, Chain A"/>
    <property type="match status" value="1"/>
</dbReference>